<organism evidence="2 3">
    <name type="scientific">Cupriavidus basilensis</name>
    <dbReference type="NCBI Taxonomy" id="68895"/>
    <lineage>
        <taxon>Bacteria</taxon>
        <taxon>Pseudomonadati</taxon>
        <taxon>Pseudomonadota</taxon>
        <taxon>Betaproteobacteria</taxon>
        <taxon>Burkholderiales</taxon>
        <taxon>Burkholderiaceae</taxon>
        <taxon>Cupriavidus</taxon>
    </lineage>
</organism>
<name>A0A0C4Y7W3_9BURK</name>
<accession>A0A0C4Y7W3</accession>
<sequence>MIMKYGLLVWAREYIGLVALIGLAFACGLPAWAVVRWTFNFIEKREGKDLGEVAQDVRDAVTGGNHG</sequence>
<dbReference type="KEGG" id="cbw:RR42_m1693"/>
<keyword evidence="1" id="KW-0812">Transmembrane</keyword>
<evidence type="ECO:0000313" key="3">
    <source>
        <dbReference type="Proteomes" id="UP000031843"/>
    </source>
</evidence>
<dbReference type="STRING" id="68895.RR42_m1693"/>
<evidence type="ECO:0000313" key="2">
    <source>
        <dbReference type="EMBL" id="AJG19090.1"/>
    </source>
</evidence>
<evidence type="ECO:0000256" key="1">
    <source>
        <dbReference type="SAM" id="Phobius"/>
    </source>
</evidence>
<reference evidence="2 3" key="1">
    <citation type="journal article" date="2015" name="Genome Announc.">
        <title>Complete Genome Sequence of Cupriavidus basilensis 4G11, Isolated from the Oak Ridge Field Research Center Site.</title>
        <authorList>
            <person name="Ray J."/>
            <person name="Waters R.J."/>
            <person name="Skerker J.M."/>
            <person name="Kuehl J.V."/>
            <person name="Price M.N."/>
            <person name="Huang J."/>
            <person name="Chakraborty R."/>
            <person name="Arkin A.P."/>
            <person name="Deutschbauer A."/>
        </authorList>
    </citation>
    <scope>NUCLEOTIDE SEQUENCE [LARGE SCALE GENOMIC DNA]</scope>
    <source>
        <strain evidence="2">4G11</strain>
    </source>
</reference>
<protein>
    <submittedName>
        <fullName evidence="2">Uncharacterized protein</fullName>
    </submittedName>
</protein>
<keyword evidence="1" id="KW-1133">Transmembrane helix</keyword>
<dbReference type="PROSITE" id="PS51257">
    <property type="entry name" value="PROKAR_LIPOPROTEIN"/>
    <property type="match status" value="1"/>
</dbReference>
<dbReference type="EMBL" id="CP010536">
    <property type="protein sequence ID" value="AJG19090.1"/>
    <property type="molecule type" value="Genomic_DNA"/>
</dbReference>
<keyword evidence="1" id="KW-0472">Membrane</keyword>
<keyword evidence="3" id="KW-1185">Reference proteome</keyword>
<dbReference type="AlphaFoldDB" id="A0A0C4Y7W3"/>
<feature type="transmembrane region" description="Helical" evidence="1">
    <location>
        <begin position="14"/>
        <end position="35"/>
    </location>
</feature>
<dbReference type="Proteomes" id="UP000031843">
    <property type="component" value="Chromosome main"/>
</dbReference>
<proteinExistence type="predicted"/>
<gene>
    <name evidence="2" type="ORF">RR42_m1693</name>
</gene>